<dbReference type="SUPFAM" id="SSF50978">
    <property type="entry name" value="WD40 repeat-like"/>
    <property type="match status" value="1"/>
</dbReference>
<dbReference type="OrthoDB" id="2501122at2759"/>
<evidence type="ECO:0000256" key="1">
    <source>
        <dbReference type="SAM" id="MobiDB-lite"/>
    </source>
</evidence>
<evidence type="ECO:0000313" key="3">
    <source>
        <dbReference type="Proteomes" id="UP000886653"/>
    </source>
</evidence>
<keyword evidence="3" id="KW-1185">Reference proteome</keyword>
<accession>A0A9P6NY81</accession>
<comment type="caution">
    <text evidence="2">The sequence shown here is derived from an EMBL/GenBank/DDBJ whole genome shotgun (WGS) entry which is preliminary data.</text>
</comment>
<dbReference type="EMBL" id="MU167208">
    <property type="protein sequence ID" value="KAG0152329.1"/>
    <property type="molecule type" value="Genomic_DNA"/>
</dbReference>
<dbReference type="InterPro" id="IPR036322">
    <property type="entry name" value="WD40_repeat_dom_sf"/>
</dbReference>
<proteinExistence type="predicted"/>
<feature type="region of interest" description="Disordered" evidence="1">
    <location>
        <begin position="336"/>
        <end position="369"/>
    </location>
</feature>
<protein>
    <submittedName>
        <fullName evidence="2">Uncharacterized protein</fullName>
    </submittedName>
</protein>
<reference evidence="2" key="1">
    <citation type="submission" date="2013-11" db="EMBL/GenBank/DDBJ databases">
        <title>Genome sequence of the fusiform rust pathogen reveals effectors for host alternation and coevolution with pine.</title>
        <authorList>
            <consortium name="DOE Joint Genome Institute"/>
            <person name="Smith K."/>
            <person name="Pendleton A."/>
            <person name="Kubisiak T."/>
            <person name="Anderson C."/>
            <person name="Salamov A."/>
            <person name="Aerts A."/>
            <person name="Riley R."/>
            <person name="Clum A."/>
            <person name="Lindquist E."/>
            <person name="Ence D."/>
            <person name="Campbell M."/>
            <person name="Kronenberg Z."/>
            <person name="Feau N."/>
            <person name="Dhillon B."/>
            <person name="Hamelin R."/>
            <person name="Burleigh J."/>
            <person name="Smith J."/>
            <person name="Yandell M."/>
            <person name="Nelson C."/>
            <person name="Grigoriev I."/>
            <person name="Davis J."/>
        </authorList>
    </citation>
    <scope>NUCLEOTIDE SEQUENCE</scope>
    <source>
        <strain evidence="2">G11</strain>
    </source>
</reference>
<gene>
    <name evidence="2" type="ORF">CROQUDRAFT_129360</name>
</gene>
<organism evidence="2 3">
    <name type="scientific">Cronartium quercuum f. sp. fusiforme G11</name>
    <dbReference type="NCBI Taxonomy" id="708437"/>
    <lineage>
        <taxon>Eukaryota</taxon>
        <taxon>Fungi</taxon>
        <taxon>Dikarya</taxon>
        <taxon>Basidiomycota</taxon>
        <taxon>Pucciniomycotina</taxon>
        <taxon>Pucciniomycetes</taxon>
        <taxon>Pucciniales</taxon>
        <taxon>Coleosporiaceae</taxon>
        <taxon>Cronartium</taxon>
    </lineage>
</organism>
<evidence type="ECO:0000313" key="2">
    <source>
        <dbReference type="EMBL" id="KAG0152329.1"/>
    </source>
</evidence>
<dbReference type="AlphaFoldDB" id="A0A9P6NY81"/>
<dbReference type="Proteomes" id="UP000886653">
    <property type="component" value="Unassembled WGS sequence"/>
</dbReference>
<dbReference type="Gene3D" id="2.130.10.10">
    <property type="entry name" value="YVTN repeat-like/Quinoprotein amine dehydrogenase"/>
    <property type="match status" value="1"/>
</dbReference>
<dbReference type="InterPro" id="IPR015943">
    <property type="entry name" value="WD40/YVTN_repeat-like_dom_sf"/>
</dbReference>
<name>A0A9P6NY81_9BASI</name>
<sequence>MTELNKWADEFLSGPAHHPSSFKTIQHQLVLVIATGTELHVRRYHHKTVQFSDHALSLKPTVIELVDNSLVLATDHGSLHLTGPAFQSPYRPFPNLHRTAVTQLRSATAECLVSGSDTEIILWSLHSPEPTCLHAFRRDPSPVHPYLLQLFLQPSTLLAGFDNGDFCVWSLAQSQPTLLAALALPSCPPLLALSPDASCLFAYHRDARIVAYSITSSTLLREFNIVQPLSALVCVQSDDHATDLLFLARTEDNALISITWTASSHSPPQLAHLAKNCVYVDVERSSEMVWTQYEDGEGLKNVVKPLTGIVPLLHHPPPHDNPRASSSASRDFEKEHVVGLSSRSADNNEAEDNVGGAPPRSALRSINTNEPSNPNRLAIYARLLACETEDVEYYDLLARANAEELLQRFRCEWQLEEAEFQFMLETLLSVFHALGSYEDARLVDKLAPVLYSFLTLLQPPEGFEAVLFGVVRSILTHFGIPVTSNEGWVSFVSQVRRRIGNGKLAGHLLRNGVSLEDCLESLTHGFFMGFTEPQDFGSIIDHLILREGVSSMEDVAVRLLKVVEEEVVRRCGDGPSILSVTPDLFGPILE</sequence>